<feature type="compositionally biased region" description="Polar residues" evidence="1">
    <location>
        <begin position="27"/>
        <end position="48"/>
    </location>
</feature>
<gene>
    <name evidence="2" type="ORF">AVDCRST_MAG05-3343</name>
</gene>
<dbReference type="AlphaFoldDB" id="A0A6J4T992"/>
<name>A0A6J4T992_9ACTN</name>
<feature type="compositionally biased region" description="Basic residues" evidence="1">
    <location>
        <begin position="15"/>
        <end position="24"/>
    </location>
</feature>
<accession>A0A6J4T992</accession>
<protein>
    <submittedName>
        <fullName evidence="2">Uncharacterized protein</fullName>
    </submittedName>
</protein>
<dbReference type="EMBL" id="CADCVM010000375">
    <property type="protein sequence ID" value="CAA9516542.1"/>
    <property type="molecule type" value="Genomic_DNA"/>
</dbReference>
<feature type="region of interest" description="Disordered" evidence="1">
    <location>
        <begin position="1"/>
        <end position="48"/>
    </location>
</feature>
<organism evidence="2">
    <name type="scientific">uncultured Rubrobacteraceae bacterium</name>
    <dbReference type="NCBI Taxonomy" id="349277"/>
    <lineage>
        <taxon>Bacteria</taxon>
        <taxon>Bacillati</taxon>
        <taxon>Actinomycetota</taxon>
        <taxon>Rubrobacteria</taxon>
        <taxon>Rubrobacterales</taxon>
        <taxon>Rubrobacteraceae</taxon>
        <taxon>environmental samples</taxon>
    </lineage>
</organism>
<sequence length="48" mass="4927">GAPVTFSPTPTTSTTRRKRCRRSGRTWSASPASKASITMPTASGSASA</sequence>
<feature type="non-terminal residue" evidence="2">
    <location>
        <position position="48"/>
    </location>
</feature>
<feature type="non-terminal residue" evidence="2">
    <location>
        <position position="1"/>
    </location>
</feature>
<evidence type="ECO:0000313" key="2">
    <source>
        <dbReference type="EMBL" id="CAA9516542.1"/>
    </source>
</evidence>
<proteinExistence type="predicted"/>
<feature type="compositionally biased region" description="Low complexity" evidence="1">
    <location>
        <begin position="1"/>
        <end position="14"/>
    </location>
</feature>
<reference evidence="2" key="1">
    <citation type="submission" date="2020-02" db="EMBL/GenBank/DDBJ databases">
        <authorList>
            <person name="Meier V. D."/>
        </authorList>
    </citation>
    <scope>NUCLEOTIDE SEQUENCE</scope>
    <source>
        <strain evidence="2">AVDCRST_MAG05</strain>
    </source>
</reference>
<evidence type="ECO:0000256" key="1">
    <source>
        <dbReference type="SAM" id="MobiDB-lite"/>
    </source>
</evidence>